<evidence type="ECO:0000313" key="5">
    <source>
        <dbReference type="EMBL" id="QHT64071.1"/>
    </source>
</evidence>
<evidence type="ECO:0000313" key="6">
    <source>
        <dbReference type="Proteomes" id="UP000476064"/>
    </source>
</evidence>
<dbReference type="Proteomes" id="UP000476064">
    <property type="component" value="Chromosome"/>
</dbReference>
<evidence type="ECO:0000259" key="4">
    <source>
        <dbReference type="SMART" id="SM00418"/>
    </source>
</evidence>
<keyword evidence="1" id="KW-0805">Transcription regulation</keyword>
<name>A0A6C0G8S8_9BACL</name>
<keyword evidence="2" id="KW-0238">DNA-binding</keyword>
<dbReference type="InterPro" id="IPR051081">
    <property type="entry name" value="HTH_MetalResp_TranReg"/>
</dbReference>
<organism evidence="5 6">
    <name type="scientific">Paenibacillus lycopersici</name>
    <dbReference type="NCBI Taxonomy" id="2704462"/>
    <lineage>
        <taxon>Bacteria</taxon>
        <taxon>Bacillati</taxon>
        <taxon>Bacillota</taxon>
        <taxon>Bacilli</taxon>
        <taxon>Bacillales</taxon>
        <taxon>Paenibacillaceae</taxon>
        <taxon>Paenibacillus</taxon>
    </lineage>
</organism>
<dbReference type="InterPro" id="IPR001845">
    <property type="entry name" value="HTH_ArsR_DNA-bd_dom"/>
</dbReference>
<keyword evidence="6" id="KW-1185">Reference proteome</keyword>
<sequence length="304" mass="34203">MLNNDERSLKIYEALASRPRLTVIELLAKQDMNVKELAERLGFSSATMTMHIKKLEEAGIVVNQSVPARHGHQKICSLALNEFTAQFRSPAAEPEREYYHSSIGVGQYVDYAITPTCGMASRESIIGQMDDPRYFSDPGHLEAAIIWFASGYVEYRIPNYLLNTQRLKSIDITLELCSEAPGFNEQWPSDIAFAINGRHIGTWTCPGDFGHKKGILTPPWWNHGTQYGLLKGLRVTEEGSFLDGIRLSDTTIADLAIMNGRDLPFRIEVSEEARHVGGVVLFGKDFGNYSQNIEVYLNYEHVEK</sequence>
<dbReference type="GO" id="GO:0003677">
    <property type="term" value="F:DNA binding"/>
    <property type="evidence" value="ECO:0007669"/>
    <property type="project" value="UniProtKB-KW"/>
</dbReference>
<keyword evidence="3" id="KW-0804">Transcription</keyword>
<dbReference type="CDD" id="cd00090">
    <property type="entry name" value="HTH_ARSR"/>
    <property type="match status" value="1"/>
</dbReference>
<reference evidence="5 6" key="1">
    <citation type="submission" date="2020-01" db="EMBL/GenBank/DDBJ databases">
        <title>Paenibacillus sp. nov., isolated from tomato rhizosphere.</title>
        <authorList>
            <person name="Weon H.-Y."/>
            <person name="Lee S.A."/>
        </authorList>
    </citation>
    <scope>NUCLEOTIDE SEQUENCE [LARGE SCALE GENOMIC DNA]</scope>
    <source>
        <strain evidence="5 6">12200R-189</strain>
    </source>
</reference>
<dbReference type="InterPro" id="IPR036390">
    <property type="entry name" value="WH_DNA-bd_sf"/>
</dbReference>
<dbReference type="EMBL" id="CP048209">
    <property type="protein sequence ID" value="QHT64071.1"/>
    <property type="molecule type" value="Genomic_DNA"/>
</dbReference>
<accession>A0A6C0G8S8</accession>
<dbReference type="KEGG" id="plyc:GXP70_22575"/>
<dbReference type="PANTHER" id="PTHR33154">
    <property type="entry name" value="TRANSCRIPTIONAL REGULATOR, ARSR FAMILY"/>
    <property type="match status" value="1"/>
</dbReference>
<evidence type="ECO:0000256" key="1">
    <source>
        <dbReference type="ARBA" id="ARBA00023015"/>
    </source>
</evidence>
<proteinExistence type="predicted"/>
<feature type="domain" description="HTH arsR-type" evidence="4">
    <location>
        <begin position="10"/>
        <end position="131"/>
    </location>
</feature>
<dbReference type="GO" id="GO:0003700">
    <property type="term" value="F:DNA-binding transcription factor activity"/>
    <property type="evidence" value="ECO:0007669"/>
    <property type="project" value="InterPro"/>
</dbReference>
<protein>
    <submittedName>
        <fullName evidence="5">Winged helix-turn-helix transcriptional regulator</fullName>
    </submittedName>
</protein>
<dbReference type="InterPro" id="IPR036388">
    <property type="entry name" value="WH-like_DNA-bd_sf"/>
</dbReference>
<dbReference type="Gene3D" id="1.10.10.10">
    <property type="entry name" value="Winged helix-like DNA-binding domain superfamily/Winged helix DNA-binding domain"/>
    <property type="match status" value="1"/>
</dbReference>
<evidence type="ECO:0000256" key="2">
    <source>
        <dbReference type="ARBA" id="ARBA00023125"/>
    </source>
</evidence>
<evidence type="ECO:0000256" key="3">
    <source>
        <dbReference type="ARBA" id="ARBA00023163"/>
    </source>
</evidence>
<dbReference type="PANTHER" id="PTHR33154:SF33">
    <property type="entry name" value="TRANSCRIPTIONAL REPRESSOR SDPR"/>
    <property type="match status" value="1"/>
</dbReference>
<dbReference type="Pfam" id="PF01022">
    <property type="entry name" value="HTH_5"/>
    <property type="match status" value="1"/>
</dbReference>
<dbReference type="InterPro" id="IPR011991">
    <property type="entry name" value="ArsR-like_HTH"/>
</dbReference>
<dbReference type="SMART" id="SM00418">
    <property type="entry name" value="HTH_ARSR"/>
    <property type="match status" value="1"/>
</dbReference>
<dbReference type="AlphaFoldDB" id="A0A6C0G8S8"/>
<dbReference type="SUPFAM" id="SSF46785">
    <property type="entry name" value="Winged helix' DNA-binding domain"/>
    <property type="match status" value="1"/>
</dbReference>
<gene>
    <name evidence="5" type="ORF">GXP70_22575</name>
</gene>